<gene>
    <name evidence="3" type="ORF">GBAG_2095</name>
</gene>
<accession>A0A085GC70</accession>
<organism evidence="3 4">
    <name type="scientific">Buttiauxella agrestis ATCC 33320</name>
    <dbReference type="NCBI Taxonomy" id="1006004"/>
    <lineage>
        <taxon>Bacteria</taxon>
        <taxon>Pseudomonadati</taxon>
        <taxon>Pseudomonadota</taxon>
        <taxon>Gammaproteobacteria</taxon>
        <taxon>Enterobacterales</taxon>
        <taxon>Enterobacteriaceae</taxon>
        <taxon>Buttiauxella</taxon>
    </lineage>
</organism>
<feature type="signal peptide" evidence="1">
    <location>
        <begin position="1"/>
        <end position="21"/>
    </location>
</feature>
<dbReference type="GO" id="GO:0043709">
    <property type="term" value="P:cell adhesion involved in single-species biofilm formation"/>
    <property type="evidence" value="ECO:0007669"/>
    <property type="project" value="TreeGrafter"/>
</dbReference>
<evidence type="ECO:0000313" key="3">
    <source>
        <dbReference type="EMBL" id="KFC81315.1"/>
    </source>
</evidence>
<dbReference type="InterPro" id="IPR000259">
    <property type="entry name" value="Adhesion_dom_fimbrial"/>
</dbReference>
<feature type="chain" id="PRO_5001791084" description="Fimbrial-type adhesion domain-containing protein" evidence="1">
    <location>
        <begin position="22"/>
        <end position="168"/>
    </location>
</feature>
<name>A0A085GC70_9ENTR</name>
<dbReference type="InterPro" id="IPR036937">
    <property type="entry name" value="Adhesion_dom_fimbrial_sf"/>
</dbReference>
<evidence type="ECO:0000259" key="2">
    <source>
        <dbReference type="Pfam" id="PF00419"/>
    </source>
</evidence>
<dbReference type="Proteomes" id="UP000028653">
    <property type="component" value="Unassembled WGS sequence"/>
</dbReference>
<dbReference type="InterPro" id="IPR050263">
    <property type="entry name" value="Bact_Fimbrial_Adh_Pro"/>
</dbReference>
<dbReference type="RefSeq" id="WP_034495728.1">
    <property type="nucleotide sequence ID" value="NZ_JMPI01000030.1"/>
</dbReference>
<reference evidence="3 4" key="1">
    <citation type="submission" date="2014-05" db="EMBL/GenBank/DDBJ databases">
        <title>ATOL: Assembling a taxonomically balanced genome-scale reconstruction of the evolutionary history of the Enterobacteriaceae.</title>
        <authorList>
            <person name="Plunkett G.III."/>
            <person name="Neeno-Eckwall E.C."/>
            <person name="Glasner J.D."/>
            <person name="Perna N.T."/>
        </authorList>
    </citation>
    <scope>NUCLEOTIDE SEQUENCE [LARGE SCALE GENOMIC DNA]</scope>
    <source>
        <strain evidence="3 4">ATCC 33320</strain>
    </source>
</reference>
<dbReference type="Gene3D" id="2.60.40.1090">
    <property type="entry name" value="Fimbrial-type adhesion domain"/>
    <property type="match status" value="1"/>
</dbReference>
<dbReference type="EMBL" id="JMPI01000030">
    <property type="protein sequence ID" value="KFC81315.1"/>
    <property type="molecule type" value="Genomic_DNA"/>
</dbReference>
<keyword evidence="4" id="KW-1185">Reference proteome</keyword>
<dbReference type="STRING" id="1006004.GBAG_2095"/>
<dbReference type="InterPro" id="IPR008966">
    <property type="entry name" value="Adhesion_dom_sf"/>
</dbReference>
<dbReference type="SUPFAM" id="SSF49401">
    <property type="entry name" value="Bacterial adhesins"/>
    <property type="match status" value="1"/>
</dbReference>
<comment type="caution">
    <text evidence="3">The sequence shown here is derived from an EMBL/GenBank/DDBJ whole genome shotgun (WGS) entry which is preliminary data.</text>
</comment>
<dbReference type="GO" id="GO:0009289">
    <property type="term" value="C:pilus"/>
    <property type="evidence" value="ECO:0007669"/>
    <property type="project" value="InterPro"/>
</dbReference>
<dbReference type="OrthoDB" id="6631341at2"/>
<dbReference type="AlphaFoldDB" id="A0A085GC70"/>
<protein>
    <recommendedName>
        <fullName evidence="2">Fimbrial-type adhesion domain-containing protein</fullName>
    </recommendedName>
</protein>
<feature type="domain" description="Fimbrial-type adhesion" evidence="2">
    <location>
        <begin position="24"/>
        <end position="168"/>
    </location>
</feature>
<sequence length="168" mass="18231">MQRYCYLIILSFLMIIGQANAEDISIHGRVVDKPCTVDIDTEYKQIDLGKVIAHNIREAGTGGGWTNFDLLLEDCSASTPFVTAYFVGEPDVNDNNAFKNYGSGANVALQITNADHSVVYGNGSIKVVSINMSTRKATFPLSARIISPLGNAKGGTFNSIVNVDFIYQ</sequence>
<dbReference type="PANTHER" id="PTHR33420:SF27">
    <property type="entry name" value="PROTEIN FIMG"/>
    <property type="match status" value="1"/>
</dbReference>
<evidence type="ECO:0000256" key="1">
    <source>
        <dbReference type="SAM" id="SignalP"/>
    </source>
</evidence>
<dbReference type="Pfam" id="PF00419">
    <property type="entry name" value="Fimbrial"/>
    <property type="match status" value="1"/>
</dbReference>
<keyword evidence="1" id="KW-0732">Signal</keyword>
<dbReference type="PANTHER" id="PTHR33420">
    <property type="entry name" value="FIMBRIAL SUBUNIT ELFA-RELATED"/>
    <property type="match status" value="1"/>
</dbReference>
<dbReference type="eggNOG" id="COG3539">
    <property type="taxonomic scope" value="Bacteria"/>
</dbReference>
<proteinExistence type="predicted"/>
<evidence type="ECO:0000313" key="4">
    <source>
        <dbReference type="Proteomes" id="UP000028653"/>
    </source>
</evidence>